<dbReference type="InterPro" id="IPR033379">
    <property type="entry name" value="Acid_Pase_AS"/>
</dbReference>
<comment type="caution">
    <text evidence="13">The sequence shown here is derived from an EMBL/GenBank/DDBJ whole genome shotgun (WGS) entry which is preliminary data.</text>
</comment>
<dbReference type="InterPro" id="IPR029033">
    <property type="entry name" value="His_PPase_superfam"/>
</dbReference>
<evidence type="ECO:0000256" key="2">
    <source>
        <dbReference type="ARBA" id="ARBA00005609"/>
    </source>
</evidence>
<feature type="region of interest" description="Disordered" evidence="11">
    <location>
        <begin position="413"/>
        <end position="438"/>
    </location>
</feature>
<reference evidence="13 14" key="1">
    <citation type="journal article" date="2015" name="Genome Biol. Evol.">
        <title>Comparative Genomics of a Bacterivorous Green Alga Reveals Evolutionary Causalities and Consequences of Phago-Mixotrophic Mode of Nutrition.</title>
        <authorList>
            <person name="Burns J.A."/>
            <person name="Paasch A."/>
            <person name="Narechania A."/>
            <person name="Kim E."/>
        </authorList>
    </citation>
    <scope>NUCLEOTIDE SEQUENCE [LARGE SCALE GENOMIC DNA]</scope>
    <source>
        <strain evidence="13 14">PLY_AMNH</strain>
    </source>
</reference>
<evidence type="ECO:0000313" key="14">
    <source>
        <dbReference type="Proteomes" id="UP001190700"/>
    </source>
</evidence>
<dbReference type="InterPro" id="IPR037446">
    <property type="entry name" value="His_Pase_VIP1"/>
</dbReference>
<keyword evidence="3 10" id="KW-0963">Cytoplasm</keyword>
<evidence type="ECO:0000256" key="9">
    <source>
        <dbReference type="ARBA" id="ARBA00034629"/>
    </source>
</evidence>
<accession>A0AAE0FPS9</accession>
<keyword evidence="4 10" id="KW-0808">Transferase</keyword>
<evidence type="ECO:0000256" key="7">
    <source>
        <dbReference type="ARBA" id="ARBA00022840"/>
    </source>
</evidence>
<comment type="catalytic activity">
    <reaction evidence="9">
        <text>1D-myo-inositol hexakisphosphate + ATP = 1-diphospho-1D-myo-inositol 2,3,4,5,6-pentakisphosphate + ADP</text>
        <dbReference type="Rhea" id="RHEA:37459"/>
        <dbReference type="ChEBI" id="CHEBI:30616"/>
        <dbReference type="ChEBI" id="CHEBI:58130"/>
        <dbReference type="ChEBI" id="CHEBI:74946"/>
        <dbReference type="ChEBI" id="CHEBI:456216"/>
        <dbReference type="EC" id="2.7.4.24"/>
    </reaction>
    <physiologicalReaction direction="left-to-right" evidence="9">
        <dbReference type="Rhea" id="RHEA:37460"/>
    </physiologicalReaction>
</comment>
<evidence type="ECO:0000256" key="4">
    <source>
        <dbReference type="ARBA" id="ARBA00022679"/>
    </source>
</evidence>
<dbReference type="GO" id="GO:0005524">
    <property type="term" value="F:ATP binding"/>
    <property type="evidence" value="ECO:0007669"/>
    <property type="project" value="UniProtKB-KW"/>
</dbReference>
<organism evidence="13 14">
    <name type="scientific">Cymbomonas tetramitiformis</name>
    <dbReference type="NCBI Taxonomy" id="36881"/>
    <lineage>
        <taxon>Eukaryota</taxon>
        <taxon>Viridiplantae</taxon>
        <taxon>Chlorophyta</taxon>
        <taxon>Pyramimonadophyceae</taxon>
        <taxon>Pyramimonadales</taxon>
        <taxon>Pyramimonadaceae</taxon>
        <taxon>Cymbomonas</taxon>
    </lineage>
</organism>
<keyword evidence="14" id="KW-1185">Reference proteome</keyword>
<dbReference type="PANTHER" id="PTHR12750">
    <property type="entry name" value="DIPHOSPHOINOSITOL PENTAKISPHOSPHATE KINASE"/>
    <property type="match status" value="1"/>
</dbReference>
<dbReference type="EC" id="2.7.4.24" evidence="10"/>
<dbReference type="PANTHER" id="PTHR12750:SF9">
    <property type="entry name" value="INOSITOL HEXAKISPHOSPHATE AND DIPHOSPHOINOSITOL-PENTAKISPHOSPHATE KINASE"/>
    <property type="match status" value="1"/>
</dbReference>
<sequence length="764" mass="84667">MEFPSSASNLKRCASAPYEMHDLGASHVDEFDPSHNKVVIGVCALDKKARSKPMKEILNRILSFGVFEVVIFGDDCILNEPIESWPKCDVLISFFSQEEGKTFPLKKAEAYAKLTGVFLLNDLEQQYVLLDRRKVYQILHENNIATPPHLVVSRDGPTGDDPDFEEEEDLVRKHGTVIYKPFVEKPVDGEDHNIMIYYPHSVGGGMKGLFRKRDDRSSEFHAGWNNVRRDGSFIYEAYLRTGGTDVKVYTVGPDYAHAEARKSPTVDGRVKRGADGKEVRYPVLLSPPEKEIARRVCLAFKQNVCGFDLLRCAKKSYVCDVNGWSFVKNSCKYYDDAAGVIRTIILSKVAPHKLQQLPQNQPRICRNSLSGSIMVDPFELSSYSPPDRKFWTRTGFAYVGTRPLLHSRSDHCGLHESARESEEDASPQVGEFSDEHTDGSNEELRCVLAVIRHGDRTPKQKIKVAVTAEPLIELLQKYGNGKGNQAKLKSPAQLQHLLDAVRIVLEKPQEHLGLDRSALSEDYDEASHNFRKLRQVRDVLEQGGQFSGINRKAQLKPLKWVVMDGVSFSEESSGSEVTYEHSKRKPQVRVTRALLIMKHGGVLTHQGGMQAEQAGSMFRTSFYPQYGPGDAGGGLLRLHSTYRHDLKIYSSDEGRVQMTAAAFVKGLLDLEGTSLAPILVSLVKKDASMLDAFGKGASEDISAAKHILYMLLNSNSPDGIYIPEPSPVLDPSSPPAPHTPGSPVKPSPGPSLTPCKRAIGAVGG</sequence>
<feature type="domain" description="VIP1 N-terminal" evidence="12">
    <location>
        <begin position="38"/>
        <end position="131"/>
    </location>
</feature>
<dbReference type="GO" id="GO:0000828">
    <property type="term" value="F:inositol hexakisphosphate kinase activity"/>
    <property type="evidence" value="ECO:0007669"/>
    <property type="project" value="UniProtKB-ARBA"/>
</dbReference>
<dbReference type="GO" id="GO:0006020">
    <property type="term" value="P:inositol metabolic process"/>
    <property type="evidence" value="ECO:0007669"/>
    <property type="project" value="TreeGrafter"/>
</dbReference>
<dbReference type="Proteomes" id="UP001190700">
    <property type="component" value="Unassembled WGS sequence"/>
</dbReference>
<dbReference type="InterPro" id="IPR040557">
    <property type="entry name" value="VIP1_N"/>
</dbReference>
<dbReference type="GO" id="GO:0033857">
    <property type="term" value="F:5-diphosphoinositol pentakisphosphate 1-kinase activity"/>
    <property type="evidence" value="ECO:0007669"/>
    <property type="project" value="TreeGrafter"/>
</dbReference>
<keyword evidence="5 10" id="KW-0547">Nucleotide-binding</keyword>
<dbReference type="FunFam" id="3.30.470.20:FF:000019">
    <property type="entry name" value="Inositol hexakisphosphate and diphosphoinositol-pentakisphosphate kinase"/>
    <property type="match status" value="1"/>
</dbReference>
<evidence type="ECO:0000256" key="3">
    <source>
        <dbReference type="ARBA" id="ARBA00022490"/>
    </source>
</evidence>
<dbReference type="EMBL" id="LGRX02015414">
    <property type="protein sequence ID" value="KAK3263475.1"/>
    <property type="molecule type" value="Genomic_DNA"/>
</dbReference>
<gene>
    <name evidence="13" type="ORF">CYMTET_27718</name>
</gene>
<dbReference type="PROSITE" id="PS00616">
    <property type="entry name" value="HIS_ACID_PHOSPHAT_1"/>
    <property type="match status" value="1"/>
</dbReference>
<evidence type="ECO:0000256" key="8">
    <source>
        <dbReference type="ARBA" id="ARBA00033696"/>
    </source>
</evidence>
<evidence type="ECO:0000256" key="5">
    <source>
        <dbReference type="ARBA" id="ARBA00022741"/>
    </source>
</evidence>
<comment type="catalytic activity">
    <reaction evidence="8">
        <text>5-diphospho-1D-myo-inositol 1,2,3,4,6-pentakisphosphate + ATP + H(+) = 1,5-bis(diphospho)-1D-myo-inositol 2,3,4,6-tetrakisphosphate + ADP</text>
        <dbReference type="Rhea" id="RHEA:10276"/>
        <dbReference type="ChEBI" id="CHEBI:15378"/>
        <dbReference type="ChEBI" id="CHEBI:30616"/>
        <dbReference type="ChEBI" id="CHEBI:58628"/>
        <dbReference type="ChEBI" id="CHEBI:77983"/>
        <dbReference type="ChEBI" id="CHEBI:456216"/>
        <dbReference type="EC" id="2.7.4.24"/>
    </reaction>
    <physiologicalReaction direction="left-to-right" evidence="8">
        <dbReference type="Rhea" id="RHEA:10277"/>
    </physiologicalReaction>
</comment>
<evidence type="ECO:0000259" key="12">
    <source>
        <dbReference type="Pfam" id="PF18086"/>
    </source>
</evidence>
<evidence type="ECO:0000313" key="13">
    <source>
        <dbReference type="EMBL" id="KAK3263475.1"/>
    </source>
</evidence>
<dbReference type="Pfam" id="PF00328">
    <property type="entry name" value="His_Phos_2"/>
    <property type="match status" value="1"/>
</dbReference>
<dbReference type="GO" id="GO:0032958">
    <property type="term" value="P:inositol phosphate biosynthetic process"/>
    <property type="evidence" value="ECO:0007669"/>
    <property type="project" value="TreeGrafter"/>
</dbReference>
<proteinExistence type="inferred from homology"/>
<dbReference type="Gene3D" id="3.40.50.11950">
    <property type="match status" value="1"/>
</dbReference>
<dbReference type="InterPro" id="IPR000560">
    <property type="entry name" value="His_Pase_clade-2"/>
</dbReference>
<protein>
    <recommendedName>
        <fullName evidence="10">Inositol hexakisphosphate and diphosphoinositol-pentakisphosphate kinase</fullName>
        <ecNumber evidence="10">2.7.4.24</ecNumber>
    </recommendedName>
</protein>
<dbReference type="AlphaFoldDB" id="A0AAE0FPS9"/>
<evidence type="ECO:0000256" key="1">
    <source>
        <dbReference type="ARBA" id="ARBA00004514"/>
    </source>
</evidence>
<evidence type="ECO:0000256" key="11">
    <source>
        <dbReference type="SAM" id="MobiDB-lite"/>
    </source>
</evidence>
<feature type="compositionally biased region" description="Pro residues" evidence="11">
    <location>
        <begin position="724"/>
        <end position="751"/>
    </location>
</feature>
<feature type="region of interest" description="Disordered" evidence="11">
    <location>
        <begin position="722"/>
        <end position="754"/>
    </location>
</feature>
<dbReference type="SUPFAM" id="SSF56059">
    <property type="entry name" value="Glutathione synthetase ATP-binding domain-like"/>
    <property type="match status" value="1"/>
</dbReference>
<comment type="similarity">
    <text evidence="2 10">Belongs to the histidine acid phosphatase family. VIP1 subfamily.</text>
</comment>
<dbReference type="CDD" id="cd07061">
    <property type="entry name" value="HP_HAP_like"/>
    <property type="match status" value="1"/>
</dbReference>
<dbReference type="SUPFAM" id="SSF53254">
    <property type="entry name" value="Phosphoglycerate mutase-like"/>
    <property type="match status" value="1"/>
</dbReference>
<comment type="function">
    <text evidence="10">Bifunctional inositol kinase that acts in concert with the IP6K kinases to synthesize the diphosphate group-containing inositol pyrophosphates diphosphoinositol pentakisphosphate, PP-InsP5, and bis-diphosphoinositol tetrakisphosphate, (PP)2-InsP4. PP-InsP5 and (PP)2-InsP4, also respectively called InsP7 and InsP8, may regulate a variety of cellular processes, including apoptosis, vesicle trafficking, cytoskeletal dynamics, and exocytosis. Phosphorylates inositol hexakisphosphate (InsP6).</text>
</comment>
<comment type="subcellular location">
    <subcellularLocation>
        <location evidence="1 10">Cytoplasm</location>
        <location evidence="1 10">Cytosol</location>
    </subcellularLocation>
</comment>
<dbReference type="Gene3D" id="3.30.470.20">
    <property type="entry name" value="ATP-grasp fold, B domain"/>
    <property type="match status" value="1"/>
</dbReference>
<dbReference type="GO" id="GO:0005829">
    <property type="term" value="C:cytosol"/>
    <property type="evidence" value="ECO:0007669"/>
    <property type="project" value="UniProtKB-SubCell"/>
</dbReference>
<keyword evidence="6 10" id="KW-0418">Kinase</keyword>
<dbReference type="Pfam" id="PF18086">
    <property type="entry name" value="PPIP5K2_N"/>
    <property type="match status" value="1"/>
</dbReference>
<name>A0AAE0FPS9_9CHLO</name>
<keyword evidence="7 10" id="KW-0067">ATP-binding</keyword>
<dbReference type="Gene3D" id="3.40.50.1240">
    <property type="entry name" value="Phosphoglycerate mutase-like"/>
    <property type="match status" value="1"/>
</dbReference>
<evidence type="ECO:0000256" key="6">
    <source>
        <dbReference type="ARBA" id="ARBA00022777"/>
    </source>
</evidence>
<evidence type="ECO:0000256" key="10">
    <source>
        <dbReference type="RuleBase" id="RU365032"/>
    </source>
</evidence>